<organism evidence="8 9">
    <name type="scientific">Burkholderia pseudomallei (strain 1710b)</name>
    <dbReference type="NCBI Taxonomy" id="320372"/>
    <lineage>
        <taxon>Bacteria</taxon>
        <taxon>Pseudomonadati</taxon>
        <taxon>Pseudomonadota</taxon>
        <taxon>Betaproteobacteria</taxon>
        <taxon>Burkholderiales</taxon>
        <taxon>Burkholderiaceae</taxon>
        <taxon>Burkholderia</taxon>
        <taxon>pseudomallei group</taxon>
    </lineage>
</organism>
<keyword evidence="4" id="KW-0560">Oxidoreductase</keyword>
<keyword evidence="3" id="KW-0479">Metal-binding</keyword>
<dbReference type="InterPro" id="IPR048328">
    <property type="entry name" value="Dyp_perox_C"/>
</dbReference>
<dbReference type="GO" id="GO:0005829">
    <property type="term" value="C:cytosol"/>
    <property type="evidence" value="ECO:0007669"/>
    <property type="project" value="TreeGrafter"/>
</dbReference>
<evidence type="ECO:0000256" key="6">
    <source>
        <dbReference type="SAM" id="MobiDB-lite"/>
    </source>
</evidence>
<evidence type="ECO:0000313" key="8">
    <source>
        <dbReference type="EMBL" id="ABA52333.1"/>
    </source>
</evidence>
<dbReference type="InterPro" id="IPR011008">
    <property type="entry name" value="Dimeric_a/b-barrel"/>
</dbReference>
<evidence type="ECO:0000256" key="4">
    <source>
        <dbReference type="ARBA" id="ARBA00023002"/>
    </source>
</evidence>
<keyword evidence="5" id="KW-0408">Iron</keyword>
<gene>
    <name evidence="8" type="ordered locus">BURPS1710b_A0952</name>
</gene>
<dbReference type="GO" id="GO:0020037">
    <property type="term" value="F:heme binding"/>
    <property type="evidence" value="ECO:0007669"/>
    <property type="project" value="InterPro"/>
</dbReference>
<comment type="cofactor">
    <cofactor evidence="1">
        <name>heme b</name>
        <dbReference type="ChEBI" id="CHEBI:60344"/>
    </cofactor>
</comment>
<feature type="domain" description="Dyp-type peroxidase C-terminal" evidence="7">
    <location>
        <begin position="245"/>
        <end position="402"/>
    </location>
</feature>
<name>Q3JJZ3_BURP1</name>
<accession>Q3JJZ3</accession>
<dbReference type="EnsemblBacteria" id="ABA52333">
    <property type="protein sequence ID" value="ABA52333"/>
    <property type="gene ID" value="BURPS1710b_A0952"/>
</dbReference>
<evidence type="ECO:0000256" key="3">
    <source>
        <dbReference type="ARBA" id="ARBA00022723"/>
    </source>
</evidence>
<feature type="region of interest" description="Disordered" evidence="6">
    <location>
        <begin position="28"/>
        <end position="60"/>
    </location>
</feature>
<dbReference type="Pfam" id="PF20628">
    <property type="entry name" value="Dyp_perox_C"/>
    <property type="match status" value="1"/>
</dbReference>
<dbReference type="PANTHER" id="PTHR30521">
    <property type="entry name" value="DEFERROCHELATASE/PEROXIDASE"/>
    <property type="match status" value="1"/>
</dbReference>
<dbReference type="InterPro" id="IPR006314">
    <property type="entry name" value="Dyp_peroxidase"/>
</dbReference>
<dbReference type="PROSITE" id="PS51404">
    <property type="entry name" value="DYP_PEROXIDASE"/>
    <property type="match status" value="1"/>
</dbReference>
<dbReference type="PANTHER" id="PTHR30521:SF0">
    <property type="entry name" value="DYP-TYPE PEROXIDASE FAMILY PROTEIN"/>
    <property type="match status" value="1"/>
</dbReference>
<evidence type="ECO:0000256" key="5">
    <source>
        <dbReference type="ARBA" id="ARBA00023004"/>
    </source>
</evidence>
<dbReference type="AlphaFoldDB" id="Q3JJZ3"/>
<dbReference type="SUPFAM" id="SSF54909">
    <property type="entry name" value="Dimeric alpha+beta barrel"/>
    <property type="match status" value="1"/>
</dbReference>
<evidence type="ECO:0000256" key="2">
    <source>
        <dbReference type="ARBA" id="ARBA00022559"/>
    </source>
</evidence>
<feature type="region of interest" description="Disordered" evidence="6">
    <location>
        <begin position="76"/>
        <end position="107"/>
    </location>
</feature>
<dbReference type="EMBL" id="CP000125">
    <property type="protein sequence ID" value="ABA52333.1"/>
    <property type="molecule type" value="Genomic_DNA"/>
</dbReference>
<dbReference type="Proteomes" id="UP000002700">
    <property type="component" value="Chromosome II"/>
</dbReference>
<protein>
    <submittedName>
        <fullName evidence="8">Dyp-type peroxidase family protein</fullName>
    </submittedName>
</protein>
<proteinExistence type="predicted"/>
<keyword evidence="2 8" id="KW-0575">Peroxidase</keyword>
<evidence type="ECO:0000259" key="7">
    <source>
        <dbReference type="Pfam" id="PF20628"/>
    </source>
</evidence>
<sequence length="414" mass="45116">MLPIRDERRAASRFVVLVVLVGAGRSGLTSRSARGAAPRARRHRVGGRAPRWAEANATRRSRGACTRAVARTCAPGAARPKGPLRHGARTRLPNRLPKPARADVMGQSDVPCRTEHCIEETMSDFQPGILAPIPAASRYLSFRISHPEHAASVLAALRDALDGVDTVIGLGPSLVQALDRKIDGLKEFPELSVPGAPVPSTPAALWVWLRADDLGAATVRSRDIERLVAPAFELDAAANAFRYADDRDLSGYEDGTENPEGDEALEVAFVSGKGAGLDGASFVAVQQWVHDFGKMREIPGDEMDRVIGRRKDDNEELEDAPAYAHVKRTEQESFKPEAKVLRRSSPWADERRAGLYFVAFGHSFRAFEVQMRRMIGATDGVHDGLFRFTQPITGSFFWCPPVKGGKLDLSALGL</sequence>
<evidence type="ECO:0000256" key="1">
    <source>
        <dbReference type="ARBA" id="ARBA00001970"/>
    </source>
</evidence>
<dbReference type="KEGG" id="bpm:BURPS1710b_A0952"/>
<dbReference type="GO" id="GO:0046872">
    <property type="term" value="F:metal ion binding"/>
    <property type="evidence" value="ECO:0007669"/>
    <property type="project" value="UniProtKB-KW"/>
</dbReference>
<dbReference type="GO" id="GO:0004601">
    <property type="term" value="F:peroxidase activity"/>
    <property type="evidence" value="ECO:0007669"/>
    <property type="project" value="UniProtKB-KW"/>
</dbReference>
<dbReference type="NCBIfam" id="TIGR01413">
    <property type="entry name" value="Dyp_perox_fam"/>
    <property type="match status" value="1"/>
</dbReference>
<reference evidence="8 9" key="1">
    <citation type="submission" date="2005-09" db="EMBL/GenBank/DDBJ databases">
        <authorList>
            <person name="Woods D.E."/>
            <person name="Nierman W.C."/>
        </authorList>
    </citation>
    <scope>NUCLEOTIDE SEQUENCE [LARGE SCALE GENOMIC DNA]</scope>
    <source>
        <strain evidence="8 9">1710b</strain>
    </source>
</reference>
<dbReference type="HOGENOM" id="CLU_044178_3_1_4"/>
<evidence type="ECO:0000313" key="9">
    <source>
        <dbReference type="Proteomes" id="UP000002700"/>
    </source>
</evidence>